<dbReference type="InterPro" id="IPR017853">
    <property type="entry name" value="GH"/>
</dbReference>
<protein>
    <recommendedName>
        <fullName evidence="3">alpha-galactosidase</fullName>
        <ecNumber evidence="3">3.2.1.22</ecNumber>
    </recommendedName>
</protein>
<dbReference type="Gene3D" id="2.70.98.60">
    <property type="entry name" value="alpha-galactosidase from lactobacil brevis"/>
    <property type="match status" value="2"/>
</dbReference>
<dbReference type="Pfam" id="PF02065">
    <property type="entry name" value="Melibiase"/>
    <property type="match status" value="1"/>
</dbReference>
<accession>A0AAV9J0L4</accession>
<dbReference type="Pfam" id="PF16875">
    <property type="entry name" value="Glyco_hydro_36N"/>
    <property type="match status" value="1"/>
</dbReference>
<dbReference type="PROSITE" id="PS00512">
    <property type="entry name" value="ALPHA_GALACTOSIDASE"/>
    <property type="match status" value="1"/>
</dbReference>
<dbReference type="Pfam" id="PF08550">
    <property type="entry name" value="GATA_AreA"/>
    <property type="match status" value="1"/>
</dbReference>
<feature type="compositionally biased region" description="Low complexity" evidence="6">
    <location>
        <begin position="354"/>
        <end position="366"/>
    </location>
</feature>
<dbReference type="InterPro" id="IPR000111">
    <property type="entry name" value="Glyco_hydro_27/36_CS"/>
</dbReference>
<dbReference type="Pfam" id="PF16874">
    <property type="entry name" value="Glyco_hydro_36C"/>
    <property type="match status" value="1"/>
</dbReference>
<dbReference type="SUPFAM" id="SSF51445">
    <property type="entry name" value="(Trans)glycosidases"/>
    <property type="match status" value="1"/>
</dbReference>
<dbReference type="EC" id="3.2.1.22" evidence="3"/>
<keyword evidence="4" id="KW-0378">Hydrolase</keyword>
<sequence length="1173" mass="129677">MESGVSVEAADGRDGPVDRSASADGGNYASGRGHGNGGSDSSSEMMSEARDRVPELPPKFTTWQPPATGAGERRDGLSVSVDRPATRGGAAPAAGVGDVKRAAGLECTVSQPGVFFDPSARLFSLRTRNTQYSFRVDDNRNLEHLYYGAVLPVDDNLTYLSLGNVPGPFDPHGIVPSAQEQTLMQTLGLDELEFTSEQDLREKWRVYTRTKHESIASGDYENVGRPRRLENASWRLWQMKRGRGAAVDVEHDLSEEMLERALRSKHHPPGKSGSDDNAAVDGRRSRAEVRPTARSASEAAPRSLSAREGKPGPSLPQSPTEPRSQHNAGDTAAPPQLKKHSATSYLDLQSSLTGRRPGGAPEPTAPGDGGDDGRAAPKQVPPTSAHDAAADGEHAVGQSLSRLNLTSPALAAAHSGALVRSPYDASELDLDALVHASTAAVNWGKLDHETISKNVKLLEISDSGTGDYRIPTVGFIYDDGSTLSPFTYRRHRIRRGKLPMARHMPHVYVESALEATTLIVEMVDTVTGLVVELLYTVMHEYDVITRYARIRNESDAPVIVTRAMSATLDFETDTYYMTQLSGSWARERQEVTRRLDCGIASFGSTRGGSSHQHNPFVILSAGEPDEERGEAYAALLVYSGNFLVECEVGETGRARLNMGIHPQGFYWNLEPDEEFTTPEVVLAYSPSGIGRLSRALHRLIRERLQPPQFRDAIPPVLLNTWEAVYFNLSHESVVRIGEAAHRCGIEMLVIDDGWFGRRNDTLDGLGDWYPNPAKLPFGLVGLVRELEELGLQVGLWVEPEMVSVESDLFRQHPDWTLHIPSRGKTMGRNQLVLDLTREEVRDWLVDTLSEILGSCNLRYIKWDNNRFLTEVYSAHHPPERQGEIAHRYILGLYDVLGRLQEQFPQVFFETCAGGGGRFDAGMLYYSGQIWTSDNTDASSRMRIQAGTSLWAPAKSIASHVSTVPNHQTLRSASMKTRSLVAMCGTFGYELDPRLLTEDEVHEIRNYVQLFRDVAPVVQFGDMYRLWNPFHTPNCAWMYVSPDRQRAVVFAFNQTREVGRLEPRLRLRGLDPCENYEVEEWCPGVMRRNTLTGAIEAARSGVYQYDGNLLCMSGCALMQAGLPIKFVFDCDSVLLNVETVASKRVSNARRDDSDAVAWATRASLPTPEHLQPEA</sequence>
<name>A0AAV9J0L4_CYACA</name>
<reference evidence="10 11" key="1">
    <citation type="submission" date="2022-07" db="EMBL/GenBank/DDBJ databases">
        <title>Genome-wide signatures of adaptation to extreme environments.</title>
        <authorList>
            <person name="Cho C.H."/>
            <person name="Yoon H.S."/>
        </authorList>
    </citation>
    <scope>NUCLEOTIDE SEQUENCE [LARGE SCALE GENOMIC DNA]</scope>
    <source>
        <strain evidence="10 11">DBV 063 E5</strain>
    </source>
</reference>
<dbReference type="InterPro" id="IPR013860">
    <property type="entry name" value="AreA_GATA"/>
</dbReference>
<evidence type="ECO:0000256" key="4">
    <source>
        <dbReference type="ARBA" id="ARBA00022801"/>
    </source>
</evidence>
<organism evidence="10 11">
    <name type="scientific">Cyanidium caldarium</name>
    <name type="common">Red alga</name>
    <dbReference type="NCBI Taxonomy" id="2771"/>
    <lineage>
        <taxon>Eukaryota</taxon>
        <taxon>Rhodophyta</taxon>
        <taxon>Bangiophyceae</taxon>
        <taxon>Cyanidiales</taxon>
        <taxon>Cyanidiaceae</taxon>
        <taxon>Cyanidium</taxon>
    </lineage>
</organism>
<dbReference type="InterPro" id="IPR031704">
    <property type="entry name" value="Glyco_hydro_36_N"/>
</dbReference>
<dbReference type="GO" id="GO:0009507">
    <property type="term" value="C:chloroplast"/>
    <property type="evidence" value="ECO:0007669"/>
    <property type="project" value="UniProtKB-SubCell"/>
</dbReference>
<dbReference type="InterPro" id="IPR031705">
    <property type="entry name" value="Glyco_hydro_36_C"/>
</dbReference>
<evidence type="ECO:0000313" key="11">
    <source>
        <dbReference type="Proteomes" id="UP001301350"/>
    </source>
</evidence>
<dbReference type="InterPro" id="IPR002252">
    <property type="entry name" value="Glyco_hydro_36"/>
</dbReference>
<feature type="domain" description="Nitrogen regulatory protein areA GATA-like" evidence="7">
    <location>
        <begin position="204"/>
        <end position="239"/>
    </location>
</feature>
<evidence type="ECO:0000256" key="1">
    <source>
        <dbReference type="ARBA" id="ARBA00001255"/>
    </source>
</evidence>
<evidence type="ECO:0000259" key="8">
    <source>
        <dbReference type="Pfam" id="PF16874"/>
    </source>
</evidence>
<feature type="domain" description="Glycosyl hydrolase family 36 C-terminal" evidence="8">
    <location>
        <begin position="1034"/>
        <end position="1133"/>
    </location>
</feature>
<dbReference type="GO" id="GO:0004557">
    <property type="term" value="F:alpha-galactosidase activity"/>
    <property type="evidence" value="ECO:0007669"/>
    <property type="project" value="UniProtKB-EC"/>
</dbReference>
<gene>
    <name evidence="10" type="ORF">CDCA_CDCA16G4148</name>
</gene>
<feature type="region of interest" description="Disordered" evidence="6">
    <location>
        <begin position="350"/>
        <end position="390"/>
    </location>
</feature>
<evidence type="ECO:0000313" key="10">
    <source>
        <dbReference type="EMBL" id="KAK4538123.1"/>
    </source>
</evidence>
<comment type="caution">
    <text evidence="10">The sequence shown here is derived from an EMBL/GenBank/DDBJ whole genome shotgun (WGS) entry which is preliminary data.</text>
</comment>
<proteinExistence type="predicted"/>
<dbReference type="InterPro" id="IPR013785">
    <property type="entry name" value="Aldolase_TIM"/>
</dbReference>
<dbReference type="InterPro" id="IPR050985">
    <property type="entry name" value="Alpha-glycosidase_related"/>
</dbReference>
<dbReference type="FunFam" id="3.20.20.70:FF:000118">
    <property type="entry name" value="Alpha-galactosidase"/>
    <property type="match status" value="1"/>
</dbReference>
<feature type="region of interest" description="Disordered" evidence="6">
    <location>
        <begin position="1"/>
        <end position="94"/>
    </location>
</feature>
<feature type="compositionally biased region" description="Polar residues" evidence="6">
    <location>
        <begin position="315"/>
        <end position="328"/>
    </location>
</feature>
<dbReference type="CDD" id="cd14791">
    <property type="entry name" value="GH36"/>
    <property type="match status" value="1"/>
</dbReference>
<feature type="region of interest" description="Disordered" evidence="6">
    <location>
        <begin position="262"/>
        <end position="338"/>
    </location>
</feature>
<dbReference type="GO" id="GO:0016052">
    <property type="term" value="P:carbohydrate catabolic process"/>
    <property type="evidence" value="ECO:0007669"/>
    <property type="project" value="InterPro"/>
</dbReference>
<evidence type="ECO:0000259" key="7">
    <source>
        <dbReference type="Pfam" id="PF08550"/>
    </source>
</evidence>
<dbReference type="InterPro" id="IPR013780">
    <property type="entry name" value="Glyco_hydro_b"/>
</dbReference>
<dbReference type="Proteomes" id="UP001301350">
    <property type="component" value="Unassembled WGS sequence"/>
</dbReference>
<evidence type="ECO:0000256" key="5">
    <source>
        <dbReference type="ARBA" id="ARBA00023295"/>
    </source>
</evidence>
<dbReference type="PANTHER" id="PTHR43053">
    <property type="entry name" value="GLYCOSIDASE FAMILY 31"/>
    <property type="match status" value="1"/>
</dbReference>
<keyword evidence="11" id="KW-1185">Reference proteome</keyword>
<dbReference type="AlphaFoldDB" id="A0AAV9J0L4"/>
<dbReference type="Gene3D" id="2.60.40.1180">
    <property type="entry name" value="Golgi alpha-mannosidase II"/>
    <property type="match status" value="1"/>
</dbReference>
<evidence type="ECO:0000259" key="9">
    <source>
        <dbReference type="Pfam" id="PF16875"/>
    </source>
</evidence>
<keyword evidence="5" id="KW-0326">Glycosidase</keyword>
<feature type="compositionally biased region" description="Low complexity" evidence="6">
    <location>
        <begin position="82"/>
        <end position="94"/>
    </location>
</feature>
<evidence type="ECO:0000256" key="3">
    <source>
        <dbReference type="ARBA" id="ARBA00012755"/>
    </source>
</evidence>
<dbReference type="PANTHER" id="PTHR43053:SF3">
    <property type="entry name" value="ALPHA-GALACTOSIDASE C-RELATED"/>
    <property type="match status" value="1"/>
</dbReference>
<dbReference type="PRINTS" id="PR00743">
    <property type="entry name" value="GLHYDRLASE36"/>
</dbReference>
<comment type="subcellular location">
    <subcellularLocation>
        <location evidence="2">Plastid</location>
        <location evidence="2">Chloroplast</location>
    </subcellularLocation>
</comment>
<dbReference type="EMBL" id="JANCYW010000016">
    <property type="protein sequence ID" value="KAK4538123.1"/>
    <property type="molecule type" value="Genomic_DNA"/>
</dbReference>
<feature type="compositionally biased region" description="Basic and acidic residues" evidence="6">
    <location>
        <begin position="281"/>
        <end position="291"/>
    </location>
</feature>
<dbReference type="InterPro" id="IPR038417">
    <property type="entry name" value="Alpga-gal_N_sf"/>
</dbReference>
<evidence type="ECO:0000256" key="6">
    <source>
        <dbReference type="SAM" id="MobiDB-lite"/>
    </source>
</evidence>
<feature type="domain" description="Glycosyl hydrolase family 36 N-terminal" evidence="9">
    <location>
        <begin position="443"/>
        <end position="670"/>
    </location>
</feature>
<evidence type="ECO:0000256" key="2">
    <source>
        <dbReference type="ARBA" id="ARBA00004229"/>
    </source>
</evidence>
<dbReference type="Gene3D" id="3.20.20.70">
    <property type="entry name" value="Aldolase class I"/>
    <property type="match status" value="1"/>
</dbReference>
<comment type="catalytic activity">
    <reaction evidence="1">
        <text>Hydrolysis of terminal, non-reducing alpha-D-galactose residues in alpha-D-galactosides, including galactose oligosaccharides, galactomannans and galactolipids.</text>
        <dbReference type="EC" id="3.2.1.22"/>
    </reaction>
</comment>